<keyword evidence="1" id="KW-1133">Transmembrane helix</keyword>
<keyword evidence="1" id="KW-0472">Membrane</keyword>
<reference evidence="2" key="1">
    <citation type="thesis" date="2020" institute="ProQuest LLC" country="789 East Eisenhower Parkway, Ann Arbor, MI, USA">
        <title>Comparative Genomics and Chromosome Evolution.</title>
        <authorList>
            <person name="Mudd A.B."/>
        </authorList>
    </citation>
    <scope>NUCLEOTIDE SEQUENCE</scope>
    <source>
        <strain evidence="2">1538</strain>
        <tissue evidence="2">Blood</tissue>
    </source>
</reference>
<evidence type="ECO:0000313" key="2">
    <source>
        <dbReference type="EMBL" id="DBA13434.1"/>
    </source>
</evidence>
<proteinExistence type="predicted"/>
<accession>A0AAV2ZI25</accession>
<evidence type="ECO:0008006" key="4">
    <source>
        <dbReference type="Google" id="ProtNLM"/>
    </source>
</evidence>
<keyword evidence="3" id="KW-1185">Reference proteome</keyword>
<gene>
    <name evidence="2" type="ORF">GDO54_018604</name>
</gene>
<dbReference type="Proteomes" id="UP001181693">
    <property type="component" value="Unassembled WGS sequence"/>
</dbReference>
<name>A0AAV2ZI25_PYXAD</name>
<sequence>MYPNLGHKLCRLVVFLISLFSNNLLQQYIWVTYGNTGSKMQKPLFSSLNRHNLFCYSPTLLKSSFLPNENCHLSNFGYSCLANNPRLPQYYCGL</sequence>
<dbReference type="EMBL" id="DYDO01004988">
    <property type="protein sequence ID" value="DBA13434.1"/>
    <property type="molecule type" value="Genomic_DNA"/>
</dbReference>
<evidence type="ECO:0000256" key="1">
    <source>
        <dbReference type="SAM" id="Phobius"/>
    </source>
</evidence>
<evidence type="ECO:0000313" key="3">
    <source>
        <dbReference type="Proteomes" id="UP001181693"/>
    </source>
</evidence>
<comment type="caution">
    <text evidence="2">The sequence shown here is derived from an EMBL/GenBank/DDBJ whole genome shotgun (WGS) entry which is preliminary data.</text>
</comment>
<feature type="transmembrane region" description="Helical" evidence="1">
    <location>
        <begin position="12"/>
        <end position="33"/>
    </location>
</feature>
<protein>
    <recommendedName>
        <fullName evidence="4">Secreted protein</fullName>
    </recommendedName>
</protein>
<keyword evidence="1" id="KW-0812">Transmembrane</keyword>
<dbReference type="AlphaFoldDB" id="A0AAV2ZI25"/>
<organism evidence="2 3">
    <name type="scientific">Pyxicephalus adspersus</name>
    <name type="common">African bullfrog</name>
    <dbReference type="NCBI Taxonomy" id="30357"/>
    <lineage>
        <taxon>Eukaryota</taxon>
        <taxon>Metazoa</taxon>
        <taxon>Chordata</taxon>
        <taxon>Craniata</taxon>
        <taxon>Vertebrata</taxon>
        <taxon>Euteleostomi</taxon>
        <taxon>Amphibia</taxon>
        <taxon>Batrachia</taxon>
        <taxon>Anura</taxon>
        <taxon>Neobatrachia</taxon>
        <taxon>Ranoidea</taxon>
        <taxon>Pyxicephalidae</taxon>
        <taxon>Pyxicephalinae</taxon>
        <taxon>Pyxicephalus</taxon>
    </lineage>
</organism>